<keyword evidence="4 6" id="KW-1133">Transmembrane helix</keyword>
<feature type="transmembrane region" description="Helical" evidence="6">
    <location>
        <begin position="47"/>
        <end position="65"/>
    </location>
</feature>
<evidence type="ECO:0008006" key="9">
    <source>
        <dbReference type="Google" id="ProtNLM"/>
    </source>
</evidence>
<feature type="transmembrane region" description="Helical" evidence="6">
    <location>
        <begin position="237"/>
        <end position="259"/>
    </location>
</feature>
<dbReference type="GeneID" id="81422327"/>
<dbReference type="InterPro" id="IPR002293">
    <property type="entry name" value="AA/rel_permease1"/>
</dbReference>
<keyword evidence="8" id="KW-1185">Reference proteome</keyword>
<accession>A0A9W9ICQ2</accession>
<dbReference type="PANTHER" id="PTHR45649:SF15">
    <property type="entry name" value="CHOLINE TRANSPORTER (EUROFUNG)"/>
    <property type="match status" value="1"/>
</dbReference>
<dbReference type="Pfam" id="PF13520">
    <property type="entry name" value="AA_permease_2"/>
    <property type="match status" value="1"/>
</dbReference>
<dbReference type="InterPro" id="IPR004840">
    <property type="entry name" value="Amino_acid_permease_CS"/>
</dbReference>
<feature type="transmembrane region" description="Helical" evidence="6">
    <location>
        <begin position="476"/>
        <end position="498"/>
    </location>
</feature>
<reference evidence="7" key="2">
    <citation type="journal article" date="2023" name="IMA Fungus">
        <title>Comparative genomic study of the Penicillium genus elucidates a diverse pangenome and 15 lateral gene transfer events.</title>
        <authorList>
            <person name="Petersen C."/>
            <person name="Sorensen T."/>
            <person name="Nielsen M.R."/>
            <person name="Sondergaard T.E."/>
            <person name="Sorensen J.L."/>
            <person name="Fitzpatrick D.A."/>
            <person name="Frisvad J.C."/>
            <person name="Nielsen K.L."/>
        </authorList>
    </citation>
    <scope>NUCLEOTIDE SEQUENCE</scope>
    <source>
        <strain evidence="7">IBT 26290</strain>
    </source>
</reference>
<evidence type="ECO:0000256" key="2">
    <source>
        <dbReference type="ARBA" id="ARBA00022448"/>
    </source>
</evidence>
<keyword evidence="3 6" id="KW-0812">Transmembrane</keyword>
<dbReference type="EMBL" id="JAPQKN010000001">
    <property type="protein sequence ID" value="KAJ5175149.1"/>
    <property type="molecule type" value="Genomic_DNA"/>
</dbReference>
<name>A0A9W9ICQ2_9EURO</name>
<comment type="subcellular location">
    <subcellularLocation>
        <location evidence="1">Membrane</location>
        <topology evidence="1">Multi-pass membrane protein</topology>
    </subcellularLocation>
</comment>
<feature type="transmembrane region" description="Helical" evidence="6">
    <location>
        <begin position="518"/>
        <end position="540"/>
    </location>
</feature>
<proteinExistence type="predicted"/>
<gene>
    <name evidence="7" type="ORF">N7482_001026</name>
</gene>
<keyword evidence="5 6" id="KW-0472">Membrane</keyword>
<evidence type="ECO:0000256" key="4">
    <source>
        <dbReference type="ARBA" id="ARBA00022989"/>
    </source>
</evidence>
<feature type="transmembrane region" description="Helical" evidence="6">
    <location>
        <begin position="398"/>
        <end position="419"/>
    </location>
</feature>
<keyword evidence="2" id="KW-0813">Transport</keyword>
<dbReference type="PROSITE" id="PS00218">
    <property type="entry name" value="AMINO_ACID_PERMEASE_1"/>
    <property type="match status" value="1"/>
</dbReference>
<reference evidence="7" key="1">
    <citation type="submission" date="2022-11" db="EMBL/GenBank/DDBJ databases">
        <authorList>
            <person name="Petersen C."/>
        </authorList>
    </citation>
    <scope>NUCLEOTIDE SEQUENCE</scope>
    <source>
        <strain evidence="7">IBT 26290</strain>
    </source>
</reference>
<evidence type="ECO:0000256" key="6">
    <source>
        <dbReference type="SAM" id="Phobius"/>
    </source>
</evidence>
<dbReference type="PANTHER" id="PTHR45649">
    <property type="entry name" value="AMINO-ACID PERMEASE BAT1"/>
    <property type="match status" value="1"/>
</dbReference>
<dbReference type="RefSeq" id="XP_056546757.1">
    <property type="nucleotide sequence ID" value="XM_056683151.1"/>
</dbReference>
<dbReference type="AlphaFoldDB" id="A0A9W9ICQ2"/>
<dbReference type="GO" id="GO:0016020">
    <property type="term" value="C:membrane"/>
    <property type="evidence" value="ECO:0007669"/>
    <property type="project" value="UniProtKB-SubCell"/>
</dbReference>
<feature type="transmembrane region" description="Helical" evidence="6">
    <location>
        <begin position="346"/>
        <end position="368"/>
    </location>
</feature>
<feature type="transmembrane region" description="Helical" evidence="6">
    <location>
        <begin position="177"/>
        <end position="198"/>
    </location>
</feature>
<feature type="transmembrane region" description="Helical" evidence="6">
    <location>
        <begin position="113"/>
        <end position="139"/>
    </location>
</feature>
<dbReference type="GO" id="GO:0006865">
    <property type="term" value="P:amino acid transport"/>
    <property type="evidence" value="ECO:0007669"/>
    <property type="project" value="InterPro"/>
</dbReference>
<sequence length="618" mass="67007">MGVAPSHEAFLGLRLGFVRLLGGEKNEWISSFVRSVPCTDFFPPLDSLGFILAGSPLSLSGFFCLSTNKMAVAVRETISQDGVTPLKTKGEIDEVRLEAALGHKQELKRNFGLWSLTSLGIVIANSWASTGGTIVAALQNGGPMAVIYGLVLVSIFYTAISASLAELSSSMPSAGGVYYWSSVLSRSGGHGPGFFTGYLNACAWLLSAASMSSMLGNEAVAMYLLKHTSIPWHAWQVFIVFQIVNWSCCAIVCFGNRFIPLINRIALVLSMCGLVVTVIVLAVMPQKHASNAQVWTEYHNRTGGWSDGVCFMTGLLNAAFAVGTPDCISHLSEEVPKPESKVPQGIMLQMLTAFITSFVYLIALFYSIQDLDAVYASNIGFFPTAEIYRQATGSNAGAIGLIAVLFLATFPTLIGTFVTGGRMWWCLARDNATPFASYFAQVHPTLNCPVRATVAMSAMVTCLGCIYVGSTTAFQALISSFIVLSSMSYFGAIFPHVLSGRRNMVPGPFYMGQKLGMAVNITSLIYIMVTVVFFCFPFVLPVTVQSMNYTSVITVGLMTLTALWWICRGRHEYRGPQYSFEAAERLSAFQSGKEGRRSFIDVASPAPTPCREDHIHVK</sequence>
<feature type="transmembrane region" description="Helical" evidence="6">
    <location>
        <begin position="452"/>
        <end position="470"/>
    </location>
</feature>
<protein>
    <recommendedName>
        <fullName evidence="9">Amino acid/polyamine transporter I</fullName>
    </recommendedName>
</protein>
<dbReference type="GO" id="GO:0022857">
    <property type="term" value="F:transmembrane transporter activity"/>
    <property type="evidence" value="ECO:0007669"/>
    <property type="project" value="InterPro"/>
</dbReference>
<evidence type="ECO:0000313" key="8">
    <source>
        <dbReference type="Proteomes" id="UP001149163"/>
    </source>
</evidence>
<dbReference type="OrthoDB" id="3900342at2759"/>
<feature type="transmembrane region" description="Helical" evidence="6">
    <location>
        <begin position="145"/>
        <end position="165"/>
    </location>
</feature>
<evidence type="ECO:0000256" key="5">
    <source>
        <dbReference type="ARBA" id="ARBA00023136"/>
    </source>
</evidence>
<dbReference type="Gene3D" id="1.20.1740.10">
    <property type="entry name" value="Amino acid/polyamine transporter I"/>
    <property type="match status" value="1"/>
</dbReference>
<dbReference type="Proteomes" id="UP001149163">
    <property type="component" value="Unassembled WGS sequence"/>
</dbReference>
<comment type="caution">
    <text evidence="7">The sequence shown here is derived from an EMBL/GenBank/DDBJ whole genome shotgun (WGS) entry which is preliminary data.</text>
</comment>
<feature type="transmembrane region" description="Helical" evidence="6">
    <location>
        <begin position="265"/>
        <end position="284"/>
    </location>
</feature>
<evidence type="ECO:0000256" key="3">
    <source>
        <dbReference type="ARBA" id="ARBA00022692"/>
    </source>
</evidence>
<organism evidence="7 8">
    <name type="scientific">Penicillium canariense</name>
    <dbReference type="NCBI Taxonomy" id="189055"/>
    <lineage>
        <taxon>Eukaryota</taxon>
        <taxon>Fungi</taxon>
        <taxon>Dikarya</taxon>
        <taxon>Ascomycota</taxon>
        <taxon>Pezizomycotina</taxon>
        <taxon>Eurotiomycetes</taxon>
        <taxon>Eurotiomycetidae</taxon>
        <taxon>Eurotiales</taxon>
        <taxon>Aspergillaceae</taxon>
        <taxon>Penicillium</taxon>
    </lineage>
</organism>
<evidence type="ECO:0000313" key="7">
    <source>
        <dbReference type="EMBL" id="KAJ5175149.1"/>
    </source>
</evidence>
<feature type="transmembrane region" description="Helical" evidence="6">
    <location>
        <begin position="546"/>
        <end position="567"/>
    </location>
</feature>
<evidence type="ECO:0000256" key="1">
    <source>
        <dbReference type="ARBA" id="ARBA00004141"/>
    </source>
</evidence>